<dbReference type="InterPro" id="IPR052360">
    <property type="entry name" value="Transcr_Regulatory_Proteins"/>
</dbReference>
<evidence type="ECO:0000256" key="5">
    <source>
        <dbReference type="ARBA" id="ARBA00023163"/>
    </source>
</evidence>
<evidence type="ECO:0000313" key="11">
    <source>
        <dbReference type="Proteomes" id="UP000038010"/>
    </source>
</evidence>
<evidence type="ECO:0000256" key="3">
    <source>
        <dbReference type="ARBA" id="ARBA00023015"/>
    </source>
</evidence>
<keyword evidence="3" id="KW-0805">Transcription regulation</keyword>
<dbReference type="VEuPathDB" id="FungiDB:AB675_107"/>
<dbReference type="Pfam" id="PF00172">
    <property type="entry name" value="Zn_clus"/>
    <property type="match status" value="1"/>
</dbReference>
<dbReference type="PROSITE" id="PS00463">
    <property type="entry name" value="ZN2_CY6_FUNGAL_1"/>
    <property type="match status" value="1"/>
</dbReference>
<dbReference type="EMBL" id="LFJN01000022">
    <property type="protein sequence ID" value="KPI37813.1"/>
    <property type="molecule type" value="Genomic_DNA"/>
</dbReference>
<evidence type="ECO:0000256" key="1">
    <source>
        <dbReference type="ARBA" id="ARBA00022723"/>
    </source>
</evidence>
<dbReference type="InterPro" id="IPR001138">
    <property type="entry name" value="Zn2Cys6_DnaBD"/>
</dbReference>
<organism evidence="10 11">
    <name type="scientific">Cyphellophora attinorum</name>
    <dbReference type="NCBI Taxonomy" id="1664694"/>
    <lineage>
        <taxon>Eukaryota</taxon>
        <taxon>Fungi</taxon>
        <taxon>Dikarya</taxon>
        <taxon>Ascomycota</taxon>
        <taxon>Pezizomycotina</taxon>
        <taxon>Eurotiomycetes</taxon>
        <taxon>Chaetothyriomycetidae</taxon>
        <taxon>Chaetothyriales</taxon>
        <taxon>Cyphellophoraceae</taxon>
        <taxon>Cyphellophora</taxon>
    </lineage>
</organism>
<dbReference type="PROSITE" id="PS50048">
    <property type="entry name" value="ZN2_CY6_FUNGAL_2"/>
    <property type="match status" value="1"/>
</dbReference>
<dbReference type="GO" id="GO:0000981">
    <property type="term" value="F:DNA-binding transcription factor activity, RNA polymerase II-specific"/>
    <property type="evidence" value="ECO:0007669"/>
    <property type="project" value="InterPro"/>
</dbReference>
<dbReference type="RefSeq" id="XP_017997776.1">
    <property type="nucleotide sequence ID" value="XM_018139595.1"/>
</dbReference>
<evidence type="ECO:0000256" key="8">
    <source>
        <dbReference type="SAM" id="MobiDB-lite"/>
    </source>
</evidence>
<evidence type="ECO:0000256" key="7">
    <source>
        <dbReference type="SAM" id="Coils"/>
    </source>
</evidence>
<protein>
    <submittedName>
        <fullName evidence="10">Putative transcriptional regulatory protein</fullName>
    </submittedName>
</protein>
<feature type="coiled-coil region" evidence="7">
    <location>
        <begin position="396"/>
        <end position="423"/>
    </location>
</feature>
<dbReference type="InterPro" id="IPR036864">
    <property type="entry name" value="Zn2-C6_fun-type_DNA-bd_sf"/>
</dbReference>
<dbReference type="PANTHER" id="PTHR36206">
    <property type="entry name" value="ASPERCRYPTIN BIOSYNTHESIS CLUSTER-SPECIFIC TRANSCRIPTION REGULATOR ATNN-RELATED"/>
    <property type="match status" value="1"/>
</dbReference>
<dbReference type="OrthoDB" id="416217at2759"/>
<dbReference type="GO" id="GO:0008270">
    <property type="term" value="F:zinc ion binding"/>
    <property type="evidence" value="ECO:0007669"/>
    <property type="project" value="InterPro"/>
</dbReference>
<keyword evidence="7" id="KW-0175">Coiled coil</keyword>
<feature type="region of interest" description="Disordered" evidence="8">
    <location>
        <begin position="112"/>
        <end position="151"/>
    </location>
</feature>
<feature type="domain" description="Zn(2)-C6 fungal-type" evidence="9">
    <location>
        <begin position="40"/>
        <end position="69"/>
    </location>
</feature>
<sequence>MAVSTTGSQVSPSKKESEAKKRPELKERRKRNCTKKTRTGCLTCKQRRVKCDEHKPACWNCLKSSARVCEGFPFVKPDDVEPDNGFHVRLETGFNVPATTPSSTFGSIQSLLSTDSSASGTPTGLHLPQPSPHWRESQYTPPSSASSGNYGDEPSYFLHHATKYRSPWTSAGPADGILTGTLSDNNGVLTLPPIMRTHFSWPSTAQAVEQHKPYKVPQTPDLILDGPTRPPARRTKSAEYVDRSRQPTSQIGLPLARTLDVSPFADHPQAAHSFEFYMAHTGAAMGARSSELFFLYTIPQVAAQYDFVRYALLATSLVDESVDDTFTDQGRQGPGIECVNFEARRLSFEMYGRSVRALCAAQSKHHATYRDTDNALAASLITCILLSSFEYWLWNIQNASRHIDGARELIQNYEKTSAGQEKRAGLLQGQVLEMLNTATRFHEMSVKFKMPASHCTEGRTWGPERPLAAV</sequence>
<dbReference type="Gene3D" id="4.10.240.10">
    <property type="entry name" value="Zn(2)-C6 fungal-type DNA-binding domain"/>
    <property type="match status" value="1"/>
</dbReference>
<evidence type="ECO:0000256" key="2">
    <source>
        <dbReference type="ARBA" id="ARBA00022833"/>
    </source>
</evidence>
<proteinExistence type="predicted"/>
<feature type="region of interest" description="Disordered" evidence="8">
    <location>
        <begin position="1"/>
        <end position="31"/>
    </location>
</feature>
<keyword evidence="6" id="KW-0539">Nucleus</keyword>
<dbReference type="PANTHER" id="PTHR36206:SF13">
    <property type="entry name" value="TRANSCRIPTIONAL REGULATORY PROTEIN MOC3"/>
    <property type="match status" value="1"/>
</dbReference>
<reference evidence="10 11" key="1">
    <citation type="submission" date="2015-06" db="EMBL/GenBank/DDBJ databases">
        <title>Draft genome of the ant-associated black yeast Phialophora attae CBS 131958.</title>
        <authorList>
            <person name="Moreno L.F."/>
            <person name="Stielow B.J."/>
            <person name="de Hoog S."/>
            <person name="Vicente V.A."/>
            <person name="Weiss V.A."/>
            <person name="de Vries M."/>
            <person name="Cruz L.M."/>
            <person name="Souza E.M."/>
        </authorList>
    </citation>
    <scope>NUCLEOTIDE SEQUENCE [LARGE SCALE GENOMIC DNA]</scope>
    <source>
        <strain evidence="10 11">CBS 131958</strain>
    </source>
</reference>
<gene>
    <name evidence="10" type="ORF">AB675_107</name>
</gene>
<accession>A0A0N1H199</accession>
<evidence type="ECO:0000256" key="4">
    <source>
        <dbReference type="ARBA" id="ARBA00023125"/>
    </source>
</evidence>
<evidence type="ECO:0000259" key="9">
    <source>
        <dbReference type="PROSITE" id="PS50048"/>
    </source>
</evidence>
<dbReference type="CDD" id="cd00067">
    <property type="entry name" value="GAL4"/>
    <property type="match status" value="1"/>
</dbReference>
<name>A0A0N1H199_9EURO</name>
<keyword evidence="5" id="KW-0804">Transcription</keyword>
<dbReference type="SMART" id="SM00066">
    <property type="entry name" value="GAL4"/>
    <property type="match status" value="1"/>
</dbReference>
<dbReference type="Proteomes" id="UP000038010">
    <property type="component" value="Unassembled WGS sequence"/>
</dbReference>
<feature type="compositionally biased region" description="Polar residues" evidence="8">
    <location>
        <begin position="137"/>
        <end position="149"/>
    </location>
</feature>
<feature type="compositionally biased region" description="Basic and acidic residues" evidence="8">
    <location>
        <begin position="13"/>
        <end position="27"/>
    </location>
</feature>
<keyword evidence="1" id="KW-0479">Metal-binding</keyword>
<feature type="compositionally biased region" description="Polar residues" evidence="8">
    <location>
        <begin position="112"/>
        <end position="122"/>
    </location>
</feature>
<keyword evidence="11" id="KW-1185">Reference proteome</keyword>
<dbReference type="GeneID" id="28731368"/>
<feature type="region of interest" description="Disordered" evidence="8">
    <location>
        <begin position="213"/>
        <end position="247"/>
    </location>
</feature>
<evidence type="ECO:0000256" key="6">
    <source>
        <dbReference type="ARBA" id="ARBA00023242"/>
    </source>
</evidence>
<evidence type="ECO:0000313" key="10">
    <source>
        <dbReference type="EMBL" id="KPI37813.1"/>
    </source>
</evidence>
<keyword evidence="4" id="KW-0238">DNA-binding</keyword>
<keyword evidence="2" id="KW-0862">Zinc</keyword>
<comment type="caution">
    <text evidence="10">The sequence shown here is derived from an EMBL/GenBank/DDBJ whole genome shotgun (WGS) entry which is preliminary data.</text>
</comment>
<feature type="compositionally biased region" description="Polar residues" evidence="8">
    <location>
        <begin position="1"/>
        <end position="12"/>
    </location>
</feature>
<feature type="compositionally biased region" description="Basic and acidic residues" evidence="8">
    <location>
        <begin position="236"/>
        <end position="245"/>
    </location>
</feature>
<dbReference type="SUPFAM" id="SSF57701">
    <property type="entry name" value="Zn2/Cys6 DNA-binding domain"/>
    <property type="match status" value="1"/>
</dbReference>
<dbReference type="GO" id="GO:0003677">
    <property type="term" value="F:DNA binding"/>
    <property type="evidence" value="ECO:0007669"/>
    <property type="project" value="UniProtKB-KW"/>
</dbReference>
<dbReference type="AlphaFoldDB" id="A0A0N1H199"/>